<dbReference type="EMBL" id="JACHJW010000001">
    <property type="protein sequence ID" value="MBB4960663.1"/>
    <property type="molecule type" value="Genomic_DNA"/>
</dbReference>
<organism evidence="2 3">
    <name type="scientific">Micromonospora polyrhachis</name>
    <dbReference type="NCBI Taxonomy" id="1282883"/>
    <lineage>
        <taxon>Bacteria</taxon>
        <taxon>Bacillati</taxon>
        <taxon>Actinomycetota</taxon>
        <taxon>Actinomycetes</taxon>
        <taxon>Micromonosporales</taxon>
        <taxon>Micromonosporaceae</taxon>
        <taxon>Micromonospora</taxon>
    </lineage>
</organism>
<protein>
    <submittedName>
        <fullName evidence="2">Uncharacterized protein</fullName>
    </submittedName>
</protein>
<accession>A0A7W7WRU2</accession>
<dbReference type="RefSeq" id="WP_184536401.1">
    <property type="nucleotide sequence ID" value="NZ_JACHJW010000001.1"/>
</dbReference>
<sequence>MSNKSKDDRSLSRRGLLRRGATVTAATAGAAVVGAAVLPGAAQAAPGDDLQMGTTNTATPQTTTLTTQTATASLTLANSEGAPLRLVPAPTDALYGTPPVPEIAGTVSVDEWEDIYLPYRSTIDPNQGTYASWAWTTAWATTSVAVPPTRVVDTRDPALRGNIIAGLENLDSAGRMKAGTAIVISLDPYVKAGWAMKGNVTVTGTTSSGFVTVWGVGSRPVASSLNWWSAGQILSNFVFAELGMVDTFSSVVAIYAAAPAQVILDLTSLVVSHPNQVRIGGAANAAQLPTLTTKRGSAGAPKISN</sequence>
<evidence type="ECO:0000313" key="3">
    <source>
        <dbReference type="Proteomes" id="UP000578819"/>
    </source>
</evidence>
<reference evidence="2 3" key="1">
    <citation type="submission" date="2020-08" db="EMBL/GenBank/DDBJ databases">
        <title>Sequencing the genomes of 1000 actinobacteria strains.</title>
        <authorList>
            <person name="Klenk H.-P."/>
        </authorList>
    </citation>
    <scope>NUCLEOTIDE SEQUENCE [LARGE SCALE GENOMIC DNA]</scope>
    <source>
        <strain evidence="2 3">DSM 45886</strain>
    </source>
</reference>
<keyword evidence="1" id="KW-0732">Signal</keyword>
<name>A0A7W7WRU2_9ACTN</name>
<dbReference type="InterPro" id="IPR006311">
    <property type="entry name" value="TAT_signal"/>
</dbReference>
<feature type="signal peptide" evidence="1">
    <location>
        <begin position="1"/>
        <end position="44"/>
    </location>
</feature>
<proteinExistence type="predicted"/>
<dbReference type="AlphaFoldDB" id="A0A7W7WRU2"/>
<evidence type="ECO:0000256" key="1">
    <source>
        <dbReference type="SAM" id="SignalP"/>
    </source>
</evidence>
<keyword evidence="3" id="KW-1185">Reference proteome</keyword>
<gene>
    <name evidence="2" type="ORF">FHR38_004396</name>
</gene>
<dbReference type="PROSITE" id="PS51318">
    <property type="entry name" value="TAT"/>
    <property type="match status" value="1"/>
</dbReference>
<feature type="chain" id="PRO_5031344677" evidence="1">
    <location>
        <begin position="45"/>
        <end position="305"/>
    </location>
</feature>
<comment type="caution">
    <text evidence="2">The sequence shown here is derived from an EMBL/GenBank/DDBJ whole genome shotgun (WGS) entry which is preliminary data.</text>
</comment>
<evidence type="ECO:0000313" key="2">
    <source>
        <dbReference type="EMBL" id="MBB4960663.1"/>
    </source>
</evidence>
<dbReference type="Proteomes" id="UP000578819">
    <property type="component" value="Unassembled WGS sequence"/>
</dbReference>